<dbReference type="InterPro" id="IPR012885">
    <property type="entry name" value="F-box_Sdz-33"/>
</dbReference>
<dbReference type="AlphaFoldDB" id="G0NGL9"/>
<evidence type="ECO:0000313" key="4">
    <source>
        <dbReference type="Proteomes" id="UP000008068"/>
    </source>
</evidence>
<dbReference type="EMBL" id="GL379881">
    <property type="protein sequence ID" value="EGT60067.1"/>
    <property type="molecule type" value="Genomic_DNA"/>
</dbReference>
<gene>
    <name evidence="3" type="ORF">CAEBREN_13505</name>
</gene>
<dbReference type="Pfam" id="PF07735">
    <property type="entry name" value="FBA_2"/>
    <property type="match status" value="1"/>
</dbReference>
<reference evidence="4" key="1">
    <citation type="submission" date="2011-07" db="EMBL/GenBank/DDBJ databases">
        <authorList>
            <consortium name="Caenorhabditis brenneri Sequencing and Analysis Consortium"/>
            <person name="Wilson R.K."/>
        </authorList>
    </citation>
    <scope>NUCLEOTIDE SEQUENCE [LARGE SCALE GENOMIC DNA]</scope>
    <source>
        <strain evidence="4">PB2801</strain>
    </source>
</reference>
<feature type="domain" description="Sdz-33 F-box" evidence="2">
    <location>
        <begin position="268"/>
        <end position="336"/>
    </location>
</feature>
<dbReference type="InParanoid" id="G0NGL9"/>
<evidence type="ECO:0000313" key="3">
    <source>
        <dbReference type="EMBL" id="EGT60067.1"/>
    </source>
</evidence>
<sequence length="413" mass="47566">MFDSSFSKTEKKEIEVGGIVTSEGFVLVLDVIDGNETLTDQLSALTSKALLPVVMSAPTFPLLQLPWACSQHVLRIMCPIQLVSFSLLSKKCKNVVKSLKLKAEPIAIRVDNSIKLFVELRGAGGLCKIFVYNFNNFPKNMHSSNEQDGMKKQLFVSKTVFIFFAHCVLERSRIQERYKMIDNRMGVKEWLSHFQSIFHCSKCVRVKFFERSFKFDADSLRDLFENLCELQATMHTGSYKFNKLVVQKFFCEQRTLLAPSCFENSKIPHEFFIPNSKFLNVLEDNNSPVRLSLNDLLVCNSKNIRCDNLVIAPKVVNNFLKLWMNGANPPLETFHFYHSDRDPIDIDVIMKGIKHQEMPQHLKRQLPSMFIPRSIHGGLDIHRIGGVKATVWFSTEAARNRFLMVVWHEYMIQ</sequence>
<dbReference type="Proteomes" id="UP000008068">
    <property type="component" value="Unassembled WGS sequence"/>
</dbReference>
<dbReference type="InterPro" id="IPR001810">
    <property type="entry name" value="F-box_dom"/>
</dbReference>
<dbReference type="PANTHER" id="PTHR22899">
    <property type="entry name" value="CYCLIN-RELATED F-BOX FAMILY"/>
    <property type="match status" value="1"/>
</dbReference>
<proteinExistence type="predicted"/>
<keyword evidence="4" id="KW-1185">Reference proteome</keyword>
<dbReference type="FunCoup" id="G0NGL9">
    <property type="interactions" value="142"/>
</dbReference>
<protein>
    <recommendedName>
        <fullName evidence="5">F-box domain-containing protein</fullName>
    </recommendedName>
</protein>
<evidence type="ECO:0008006" key="5">
    <source>
        <dbReference type="Google" id="ProtNLM"/>
    </source>
</evidence>
<evidence type="ECO:0000259" key="1">
    <source>
        <dbReference type="Pfam" id="PF00646"/>
    </source>
</evidence>
<organism evidence="4">
    <name type="scientific">Caenorhabditis brenneri</name>
    <name type="common">Nematode worm</name>
    <dbReference type="NCBI Taxonomy" id="135651"/>
    <lineage>
        <taxon>Eukaryota</taxon>
        <taxon>Metazoa</taxon>
        <taxon>Ecdysozoa</taxon>
        <taxon>Nematoda</taxon>
        <taxon>Chromadorea</taxon>
        <taxon>Rhabditida</taxon>
        <taxon>Rhabditina</taxon>
        <taxon>Rhabditomorpha</taxon>
        <taxon>Rhabditoidea</taxon>
        <taxon>Rhabditidae</taxon>
        <taxon>Peloderinae</taxon>
        <taxon>Caenorhabditis</taxon>
    </lineage>
</organism>
<dbReference type="HOGENOM" id="CLU_028840_1_3_1"/>
<name>G0NGL9_CAEBE</name>
<dbReference type="Pfam" id="PF00646">
    <property type="entry name" value="F-box"/>
    <property type="match status" value="1"/>
</dbReference>
<feature type="domain" description="F-box" evidence="1">
    <location>
        <begin position="62"/>
        <end position="102"/>
    </location>
</feature>
<accession>G0NGL9</accession>
<dbReference type="InterPro" id="IPR053222">
    <property type="entry name" value="Zygotic_Embryogenesis-Asso"/>
</dbReference>
<evidence type="ECO:0000259" key="2">
    <source>
        <dbReference type="Pfam" id="PF07735"/>
    </source>
</evidence>